<dbReference type="PROSITE" id="PS50109">
    <property type="entry name" value="HIS_KIN"/>
    <property type="match status" value="1"/>
</dbReference>
<evidence type="ECO:0000259" key="9">
    <source>
        <dbReference type="PROSITE" id="PS50109"/>
    </source>
</evidence>
<dbReference type="PROSITE" id="PS50110">
    <property type="entry name" value="RESPONSE_REGULATORY"/>
    <property type="match status" value="1"/>
</dbReference>
<feature type="modified residue" description="4-aspartylphosphate" evidence="6">
    <location>
        <position position="668"/>
    </location>
</feature>
<gene>
    <name evidence="12" type="ORF">HUK65_02135</name>
</gene>
<dbReference type="SUPFAM" id="SSF55874">
    <property type="entry name" value="ATPase domain of HSP90 chaperone/DNA topoisomerase II/histidine kinase"/>
    <property type="match status" value="1"/>
</dbReference>
<dbReference type="Pfam" id="PF00512">
    <property type="entry name" value="HisKA"/>
    <property type="match status" value="1"/>
</dbReference>
<dbReference type="InterPro" id="IPR000014">
    <property type="entry name" value="PAS"/>
</dbReference>
<dbReference type="Proteomes" id="UP000529417">
    <property type="component" value="Unassembled WGS sequence"/>
</dbReference>
<dbReference type="Gene3D" id="3.30.565.10">
    <property type="entry name" value="Histidine kinase-like ATPase, C-terminal domain"/>
    <property type="match status" value="1"/>
</dbReference>
<keyword evidence="7" id="KW-0175">Coiled coil</keyword>
<feature type="domain" description="Response regulatory" evidence="10">
    <location>
        <begin position="617"/>
        <end position="733"/>
    </location>
</feature>
<keyword evidence="4" id="KW-0808">Transferase</keyword>
<dbReference type="Pfam" id="PF00072">
    <property type="entry name" value="Response_reg"/>
    <property type="match status" value="1"/>
</dbReference>
<keyword evidence="5" id="KW-0418">Kinase</keyword>
<dbReference type="Gene3D" id="3.30.450.20">
    <property type="entry name" value="PAS domain"/>
    <property type="match status" value="1"/>
</dbReference>
<sequence>MTHPLINPADPPDRQREKLLTIVDVLMRRVEQVTDEAGAAYAQFERAAMLEDQVRQRTQDLEQALDLLNQSNARLAQANRETEAARKDLANAIETVQEGFALFGPDDVLVMCNSRFGMHMPDIREKLRPGLRFAAYVALVAGSRHLRLPEGTDAEAWAERRMQRHRDRHLMFTVGMRPDHWVQVSEHRTRDGGTVILQTDVSDIIRAERAERGKLLDNQAQMVRATLDHISQGVAIFDTSARLMGWNERVAELLGLARGRLRLGMVFDDLVARLARDVRLGQGMTMATLRDWARVTGRRAPLRFELRRGAIILDVFAQDMPDRGFVISFTDVTSERGAIAALSRINETLEARVTERTEELQAALADAERANAARSRFVAAASHDLLQPLSAAKLFVAAARDEMGQPRRAETLDKAAAALESVEIILEALLDISRLEAGKAALRPGPVQLAPLLQRLADEFSHVAREKGLRFRLRGGDALVVSDAAYLRRILQNLIGNALRYTDRGGVLVGLRRRGATTLRLEVVDTGPGIPRSEQKAVFREFHRLNARASASEGLGLGLAIVDRAATLLGHPLALHSMPGRGTRFTLDLPLADPPGPATPAPPEPAAPAPAPKRDLIGLLVEDDEDIRSALTLLLEGWGHSVLEARGHADALALVSEIDIAPDFLLVDNRLSASRSGLELIERMRHLHGPLPARIITADRSQTLRDACARAGVAILYKPIDTVLLERFIASVAARG</sequence>
<dbReference type="InterPro" id="IPR003594">
    <property type="entry name" value="HATPase_dom"/>
</dbReference>
<evidence type="ECO:0000313" key="13">
    <source>
        <dbReference type="Proteomes" id="UP000529417"/>
    </source>
</evidence>
<dbReference type="InterPro" id="IPR035965">
    <property type="entry name" value="PAS-like_dom_sf"/>
</dbReference>
<reference evidence="12 13" key="1">
    <citation type="journal article" date="2000" name="Arch. Microbiol.">
        <title>Rhodobaca bogoriensis gen. nov. and sp. nov., an alkaliphilic purple nonsulfur bacterium from African Rift Valley soda lakes.</title>
        <authorList>
            <person name="Milford A.D."/>
            <person name="Achenbach L.A."/>
            <person name="Jung D.O."/>
            <person name="Madigan M.T."/>
        </authorList>
    </citation>
    <scope>NUCLEOTIDE SEQUENCE [LARGE SCALE GENOMIC DNA]</scope>
    <source>
        <strain evidence="12 13">2376</strain>
    </source>
</reference>
<evidence type="ECO:0000259" key="11">
    <source>
        <dbReference type="PROSITE" id="PS50112"/>
    </source>
</evidence>
<dbReference type="PROSITE" id="PS50112">
    <property type="entry name" value="PAS"/>
    <property type="match status" value="1"/>
</dbReference>
<dbReference type="InterPro" id="IPR004358">
    <property type="entry name" value="Sig_transdc_His_kin-like_C"/>
</dbReference>
<dbReference type="PRINTS" id="PR00344">
    <property type="entry name" value="BCTRLSENSOR"/>
</dbReference>
<dbReference type="InterPro" id="IPR001789">
    <property type="entry name" value="Sig_transdc_resp-reg_receiver"/>
</dbReference>
<evidence type="ECO:0000256" key="5">
    <source>
        <dbReference type="ARBA" id="ARBA00022777"/>
    </source>
</evidence>
<dbReference type="SMART" id="SM00448">
    <property type="entry name" value="REC"/>
    <property type="match status" value="1"/>
</dbReference>
<feature type="coiled-coil region" evidence="7">
    <location>
        <begin position="51"/>
        <end position="95"/>
    </location>
</feature>
<dbReference type="SUPFAM" id="SSF52172">
    <property type="entry name" value="CheY-like"/>
    <property type="match status" value="1"/>
</dbReference>
<feature type="domain" description="PAS" evidence="11">
    <location>
        <begin position="219"/>
        <end position="261"/>
    </location>
</feature>
<dbReference type="PANTHER" id="PTHR43047:SF9">
    <property type="entry name" value="HISTIDINE KINASE"/>
    <property type="match status" value="1"/>
</dbReference>
<dbReference type="GO" id="GO:0005886">
    <property type="term" value="C:plasma membrane"/>
    <property type="evidence" value="ECO:0007669"/>
    <property type="project" value="TreeGrafter"/>
</dbReference>
<dbReference type="Pfam" id="PF02518">
    <property type="entry name" value="HATPase_c"/>
    <property type="match status" value="1"/>
</dbReference>
<dbReference type="GO" id="GO:0009927">
    <property type="term" value="F:histidine phosphotransfer kinase activity"/>
    <property type="evidence" value="ECO:0007669"/>
    <property type="project" value="TreeGrafter"/>
</dbReference>
<organism evidence="12 13">
    <name type="scientific">Rhabdonatronobacter sediminivivens</name>
    <dbReference type="NCBI Taxonomy" id="2743469"/>
    <lineage>
        <taxon>Bacteria</taxon>
        <taxon>Pseudomonadati</taxon>
        <taxon>Pseudomonadota</taxon>
        <taxon>Alphaproteobacteria</taxon>
        <taxon>Rhodobacterales</taxon>
        <taxon>Paracoccaceae</taxon>
        <taxon>Rhabdonatronobacter</taxon>
    </lineage>
</organism>
<dbReference type="Pfam" id="PF12860">
    <property type="entry name" value="PAS_7"/>
    <property type="match status" value="2"/>
</dbReference>
<keyword evidence="13" id="KW-1185">Reference proteome</keyword>
<comment type="caution">
    <text evidence="12">The sequence shown here is derived from an EMBL/GenBank/DDBJ whole genome shotgun (WGS) entry which is preliminary data.</text>
</comment>
<dbReference type="Gene3D" id="1.10.287.130">
    <property type="match status" value="1"/>
</dbReference>
<dbReference type="EMBL" id="JACBXS010000003">
    <property type="protein sequence ID" value="NYS23774.1"/>
    <property type="molecule type" value="Genomic_DNA"/>
</dbReference>
<feature type="domain" description="Histidine kinase" evidence="9">
    <location>
        <begin position="380"/>
        <end position="593"/>
    </location>
</feature>
<accession>A0A7Z0HXQ2</accession>
<comment type="catalytic activity">
    <reaction evidence="1">
        <text>ATP + protein L-histidine = ADP + protein N-phospho-L-histidine.</text>
        <dbReference type="EC" id="2.7.13.3"/>
    </reaction>
</comment>
<feature type="compositionally biased region" description="Pro residues" evidence="8">
    <location>
        <begin position="592"/>
        <end position="611"/>
    </location>
</feature>
<dbReference type="AlphaFoldDB" id="A0A7Z0HXQ2"/>
<dbReference type="SUPFAM" id="SSF55785">
    <property type="entry name" value="PYP-like sensor domain (PAS domain)"/>
    <property type="match status" value="1"/>
</dbReference>
<dbReference type="InterPro" id="IPR036097">
    <property type="entry name" value="HisK_dim/P_sf"/>
</dbReference>
<dbReference type="CDD" id="cd00082">
    <property type="entry name" value="HisKA"/>
    <property type="match status" value="1"/>
</dbReference>
<keyword evidence="3 6" id="KW-0597">Phosphoprotein</keyword>
<evidence type="ECO:0000256" key="7">
    <source>
        <dbReference type="SAM" id="Coils"/>
    </source>
</evidence>
<feature type="region of interest" description="Disordered" evidence="8">
    <location>
        <begin position="589"/>
        <end position="612"/>
    </location>
</feature>
<dbReference type="CDD" id="cd00156">
    <property type="entry name" value="REC"/>
    <property type="match status" value="1"/>
</dbReference>
<dbReference type="InterPro" id="IPR005467">
    <property type="entry name" value="His_kinase_dom"/>
</dbReference>
<dbReference type="FunFam" id="3.30.565.10:FF:000049">
    <property type="entry name" value="Two-component sensor histidine kinase"/>
    <property type="match status" value="1"/>
</dbReference>
<evidence type="ECO:0000313" key="12">
    <source>
        <dbReference type="EMBL" id="NYS23774.1"/>
    </source>
</evidence>
<dbReference type="InterPro" id="IPR036890">
    <property type="entry name" value="HATPase_C_sf"/>
</dbReference>
<evidence type="ECO:0000259" key="10">
    <source>
        <dbReference type="PROSITE" id="PS50110"/>
    </source>
</evidence>
<evidence type="ECO:0000256" key="2">
    <source>
        <dbReference type="ARBA" id="ARBA00012438"/>
    </source>
</evidence>
<evidence type="ECO:0000256" key="1">
    <source>
        <dbReference type="ARBA" id="ARBA00000085"/>
    </source>
</evidence>
<dbReference type="Gene3D" id="3.40.50.2300">
    <property type="match status" value="1"/>
</dbReference>
<dbReference type="RefSeq" id="WP_179904481.1">
    <property type="nucleotide sequence ID" value="NZ_JACBXS010000003.1"/>
</dbReference>
<dbReference type="GO" id="GO:0000155">
    <property type="term" value="F:phosphorelay sensor kinase activity"/>
    <property type="evidence" value="ECO:0007669"/>
    <property type="project" value="InterPro"/>
</dbReference>
<dbReference type="SMART" id="SM00387">
    <property type="entry name" value="HATPase_c"/>
    <property type="match status" value="1"/>
</dbReference>
<name>A0A7Z0HXQ2_9RHOB</name>
<proteinExistence type="predicted"/>
<evidence type="ECO:0000256" key="3">
    <source>
        <dbReference type="ARBA" id="ARBA00022553"/>
    </source>
</evidence>
<dbReference type="PANTHER" id="PTHR43047">
    <property type="entry name" value="TWO-COMPONENT HISTIDINE PROTEIN KINASE"/>
    <property type="match status" value="1"/>
</dbReference>
<dbReference type="EC" id="2.7.13.3" evidence="2"/>
<protein>
    <recommendedName>
        <fullName evidence="2">histidine kinase</fullName>
        <ecNumber evidence="2">2.7.13.3</ecNumber>
    </recommendedName>
</protein>
<dbReference type="SUPFAM" id="SSF47384">
    <property type="entry name" value="Homodimeric domain of signal transducing histidine kinase"/>
    <property type="match status" value="1"/>
</dbReference>
<dbReference type="SMART" id="SM00388">
    <property type="entry name" value="HisKA"/>
    <property type="match status" value="1"/>
</dbReference>
<evidence type="ECO:0000256" key="6">
    <source>
        <dbReference type="PROSITE-ProRule" id="PRU00169"/>
    </source>
</evidence>
<dbReference type="InterPro" id="IPR003661">
    <property type="entry name" value="HisK_dim/P_dom"/>
</dbReference>
<evidence type="ECO:0000256" key="8">
    <source>
        <dbReference type="SAM" id="MobiDB-lite"/>
    </source>
</evidence>
<dbReference type="InterPro" id="IPR011006">
    <property type="entry name" value="CheY-like_superfamily"/>
</dbReference>
<evidence type="ECO:0000256" key="4">
    <source>
        <dbReference type="ARBA" id="ARBA00022679"/>
    </source>
</evidence>